<evidence type="ECO:0000256" key="7">
    <source>
        <dbReference type="ARBA" id="ARBA00023136"/>
    </source>
</evidence>
<dbReference type="EC" id="2.7.13.3" evidence="2"/>
<dbReference type="InterPro" id="IPR003661">
    <property type="entry name" value="HisK_dim/P_dom"/>
</dbReference>
<keyword evidence="5 10" id="KW-0418">Kinase</keyword>
<dbReference type="Gene3D" id="1.10.287.130">
    <property type="match status" value="1"/>
</dbReference>
<dbReference type="Pfam" id="PF00512">
    <property type="entry name" value="HisKA"/>
    <property type="match status" value="1"/>
</dbReference>
<dbReference type="PANTHER" id="PTHR43711">
    <property type="entry name" value="TWO-COMPONENT HISTIDINE KINASE"/>
    <property type="match status" value="1"/>
</dbReference>
<dbReference type="InterPro" id="IPR000014">
    <property type="entry name" value="PAS"/>
</dbReference>
<dbReference type="OrthoDB" id="9777816at2"/>
<evidence type="ECO:0000256" key="6">
    <source>
        <dbReference type="ARBA" id="ARBA00023012"/>
    </source>
</evidence>
<dbReference type="SUPFAM" id="SSF55874">
    <property type="entry name" value="ATPase domain of HSP90 chaperone/DNA topoisomerase II/histidine kinase"/>
    <property type="match status" value="1"/>
</dbReference>
<dbReference type="InterPro" id="IPR005467">
    <property type="entry name" value="His_kinase_dom"/>
</dbReference>
<sequence length="727" mass="81145">MSVQPEQATEALMLLAEATRLLYEDQPLQQRVHRVFELLRGPVSFRDARLTCWLQSAQPGTARQQYYSARGWPYPWDEALTRRVALNGVFESRTIVLSNEAAGDGDLPVMQAAYLGTPIFWGGRLWGVIELRAPTGTNLVNLGREMLTGLLPQLAIAIAREGRREPVPAGLVPVSETPTGLTLEPQRRQQLSELDTNLEQMLDLHELLSLLLRRTIEATGADAGAIVLVDHQRRQLILQLAEGYPTSLQQGLTNQGRQRFNWEAGSAGQAAHTGQVVLVRDHTTQTGLQPTWAGARTELAAPVLLGDRPAAIILLHSTRANAFGEDELSFMRALCRRVANPLNRAIHYQEALESANYLGQVFASLPTGLALIDASGKVLRANPAWSEIWGFRGALTRSPFHVSFDLVELLLPRLQDPMRLTEFFTRCQRNPAELQTTRVRLVNPNQNLQILSVPTSDSQHRITGRLWAVTDVTREGEADRLKHEFVSMVSHELRTPLTSILGYTELLLNREFTAPDRMQFMQTVFDEASRLSQLVEDLLSISRIEAGKVQLNRWLTSLHSIVAELTTQLNTQLARHRMLLDVAHNLPPVYIDRDKVKQIIFNLLTNAIKYSPNGGQIVLAIKETDEADLPLDHPPGRWIRIAISDKGLGIAPEDLPRIWERFYRVDNTNTRRIGGTGLGLSITRALVELHGGRIWAESELGTGSTFTFTLPIPGVNVGFRQRLADSV</sequence>
<evidence type="ECO:0000313" key="11">
    <source>
        <dbReference type="Proteomes" id="UP000220922"/>
    </source>
</evidence>
<dbReference type="Gene3D" id="3.30.450.40">
    <property type="match status" value="2"/>
</dbReference>
<dbReference type="PROSITE" id="PS50109">
    <property type="entry name" value="HIS_KIN"/>
    <property type="match status" value="1"/>
</dbReference>
<dbReference type="SMART" id="SM00387">
    <property type="entry name" value="HATPase_c"/>
    <property type="match status" value="1"/>
</dbReference>
<dbReference type="InterPro" id="IPR036890">
    <property type="entry name" value="HATPase_C_sf"/>
</dbReference>
<dbReference type="InterPro" id="IPR004358">
    <property type="entry name" value="Sig_transdc_His_kin-like_C"/>
</dbReference>
<comment type="caution">
    <text evidence="10">The sequence shown here is derived from an EMBL/GenBank/DDBJ whole genome shotgun (WGS) entry which is preliminary data.</text>
</comment>
<feature type="domain" description="Histidine kinase" evidence="8">
    <location>
        <begin position="488"/>
        <end position="714"/>
    </location>
</feature>
<dbReference type="SUPFAM" id="SSF47384">
    <property type="entry name" value="Homodimeric domain of signal transducing histidine kinase"/>
    <property type="match status" value="1"/>
</dbReference>
<name>A0A2H3KY22_9CHLR</name>
<dbReference type="PANTHER" id="PTHR43711:SF1">
    <property type="entry name" value="HISTIDINE KINASE 1"/>
    <property type="match status" value="1"/>
</dbReference>
<dbReference type="SMART" id="SM00065">
    <property type="entry name" value="GAF"/>
    <property type="match status" value="2"/>
</dbReference>
<reference evidence="10" key="1">
    <citation type="submission" date="2016-05" db="EMBL/GenBank/DDBJ databases">
        <authorList>
            <person name="Lavstsen T."/>
            <person name="Jespersen J.S."/>
        </authorList>
    </citation>
    <scope>NUCLEOTIDE SEQUENCE [LARGE SCALE GENOMIC DNA]</scope>
    <source>
        <strain evidence="10">B7-9</strain>
    </source>
</reference>
<dbReference type="InterPro" id="IPR035965">
    <property type="entry name" value="PAS-like_dom_sf"/>
</dbReference>
<dbReference type="CDD" id="cd00082">
    <property type="entry name" value="HisKA"/>
    <property type="match status" value="1"/>
</dbReference>
<dbReference type="FunFam" id="3.30.565.10:FF:000006">
    <property type="entry name" value="Sensor histidine kinase WalK"/>
    <property type="match status" value="1"/>
</dbReference>
<comment type="catalytic activity">
    <reaction evidence="1">
        <text>ATP + protein L-histidine = ADP + protein N-phospho-L-histidine.</text>
        <dbReference type="EC" id="2.7.13.3"/>
    </reaction>
</comment>
<keyword evidence="3" id="KW-0597">Phosphoprotein</keyword>
<dbReference type="InterPro" id="IPR003594">
    <property type="entry name" value="HATPase_dom"/>
</dbReference>
<evidence type="ECO:0000313" key="10">
    <source>
        <dbReference type="EMBL" id="PDV98878.1"/>
    </source>
</evidence>
<keyword evidence="6" id="KW-0902">Two-component regulatory system</keyword>
<protein>
    <recommendedName>
        <fullName evidence="2">histidine kinase</fullName>
        <ecNumber evidence="2">2.7.13.3</ecNumber>
    </recommendedName>
</protein>
<dbReference type="SUPFAM" id="SSF55781">
    <property type="entry name" value="GAF domain-like"/>
    <property type="match status" value="2"/>
</dbReference>
<dbReference type="Pfam" id="PF13188">
    <property type="entry name" value="PAS_8"/>
    <property type="match status" value="1"/>
</dbReference>
<dbReference type="GO" id="GO:0000155">
    <property type="term" value="F:phosphorelay sensor kinase activity"/>
    <property type="evidence" value="ECO:0007669"/>
    <property type="project" value="InterPro"/>
</dbReference>
<dbReference type="EMBL" id="LYXE01000090">
    <property type="protein sequence ID" value="PDV98878.1"/>
    <property type="molecule type" value="Genomic_DNA"/>
</dbReference>
<dbReference type="CDD" id="cd16922">
    <property type="entry name" value="HATPase_EvgS-ArcB-TorS-like"/>
    <property type="match status" value="1"/>
</dbReference>
<proteinExistence type="predicted"/>
<dbReference type="SMART" id="SM00388">
    <property type="entry name" value="HisKA"/>
    <property type="match status" value="1"/>
</dbReference>
<dbReference type="InterPro" id="IPR029016">
    <property type="entry name" value="GAF-like_dom_sf"/>
</dbReference>
<evidence type="ECO:0000256" key="3">
    <source>
        <dbReference type="ARBA" id="ARBA00022553"/>
    </source>
</evidence>
<evidence type="ECO:0000259" key="9">
    <source>
        <dbReference type="PROSITE" id="PS50112"/>
    </source>
</evidence>
<keyword evidence="4" id="KW-0808">Transferase</keyword>
<keyword evidence="11" id="KW-1185">Reference proteome</keyword>
<evidence type="ECO:0000259" key="8">
    <source>
        <dbReference type="PROSITE" id="PS50109"/>
    </source>
</evidence>
<dbReference type="Gene3D" id="3.30.450.20">
    <property type="entry name" value="PAS domain"/>
    <property type="match status" value="1"/>
</dbReference>
<dbReference type="FunFam" id="1.10.287.130:FF:000001">
    <property type="entry name" value="Two-component sensor histidine kinase"/>
    <property type="match status" value="1"/>
</dbReference>
<dbReference type="InterPro" id="IPR036097">
    <property type="entry name" value="HisK_dim/P_sf"/>
</dbReference>
<dbReference type="PRINTS" id="PR00344">
    <property type="entry name" value="BCTRLSENSOR"/>
</dbReference>
<dbReference type="Proteomes" id="UP000220922">
    <property type="component" value="Unassembled WGS sequence"/>
</dbReference>
<organism evidence="10 11">
    <name type="scientific">Candidatus Chloroploca asiatica</name>
    <dbReference type="NCBI Taxonomy" id="1506545"/>
    <lineage>
        <taxon>Bacteria</taxon>
        <taxon>Bacillati</taxon>
        <taxon>Chloroflexota</taxon>
        <taxon>Chloroflexia</taxon>
        <taxon>Chloroflexales</taxon>
        <taxon>Chloroflexineae</taxon>
        <taxon>Oscillochloridaceae</taxon>
        <taxon>Candidatus Chloroploca</taxon>
    </lineage>
</organism>
<accession>A0A2H3KY22</accession>
<feature type="domain" description="PAS" evidence="9">
    <location>
        <begin position="354"/>
        <end position="391"/>
    </location>
</feature>
<dbReference type="Pfam" id="PF02518">
    <property type="entry name" value="HATPase_c"/>
    <property type="match status" value="1"/>
</dbReference>
<dbReference type="InterPro" id="IPR050736">
    <property type="entry name" value="Sensor_HK_Regulatory"/>
</dbReference>
<dbReference type="AlphaFoldDB" id="A0A2H3KY22"/>
<gene>
    <name evidence="10" type="ORF">A9Q02_01890</name>
</gene>
<evidence type="ECO:0000256" key="5">
    <source>
        <dbReference type="ARBA" id="ARBA00022777"/>
    </source>
</evidence>
<keyword evidence="7" id="KW-0472">Membrane</keyword>
<dbReference type="Pfam" id="PF13185">
    <property type="entry name" value="GAF_2"/>
    <property type="match status" value="1"/>
</dbReference>
<dbReference type="InterPro" id="IPR003018">
    <property type="entry name" value="GAF"/>
</dbReference>
<dbReference type="Gene3D" id="3.30.565.10">
    <property type="entry name" value="Histidine kinase-like ATPase, C-terminal domain"/>
    <property type="match status" value="1"/>
</dbReference>
<evidence type="ECO:0000256" key="4">
    <source>
        <dbReference type="ARBA" id="ARBA00022679"/>
    </source>
</evidence>
<evidence type="ECO:0000256" key="2">
    <source>
        <dbReference type="ARBA" id="ARBA00012438"/>
    </source>
</evidence>
<evidence type="ECO:0000256" key="1">
    <source>
        <dbReference type="ARBA" id="ARBA00000085"/>
    </source>
</evidence>
<dbReference type="SUPFAM" id="SSF55785">
    <property type="entry name" value="PYP-like sensor domain (PAS domain)"/>
    <property type="match status" value="1"/>
</dbReference>
<dbReference type="PROSITE" id="PS50112">
    <property type="entry name" value="PAS"/>
    <property type="match status" value="1"/>
</dbReference>